<keyword evidence="7" id="KW-1015">Disulfide bond</keyword>
<dbReference type="NCBIfam" id="NF001138">
    <property type="entry name" value="PRK00143.1"/>
    <property type="match status" value="1"/>
</dbReference>
<dbReference type="PANTHER" id="PTHR11933:SF5">
    <property type="entry name" value="MITOCHONDRIAL TRNA-SPECIFIC 2-THIOURIDYLASE 1"/>
    <property type="match status" value="1"/>
</dbReference>
<keyword evidence="4 9" id="KW-0547">Nucleotide-binding</keyword>
<accession>A0ABS4GBX9</accession>
<dbReference type="EC" id="2.8.1.13" evidence="9"/>
<proteinExistence type="inferred from homology"/>
<dbReference type="InterPro" id="IPR014729">
    <property type="entry name" value="Rossmann-like_a/b/a_fold"/>
</dbReference>
<evidence type="ECO:0000313" key="13">
    <source>
        <dbReference type="Proteomes" id="UP001519342"/>
    </source>
</evidence>
<dbReference type="EMBL" id="JAGGKS010000002">
    <property type="protein sequence ID" value="MBP1925032.1"/>
    <property type="molecule type" value="Genomic_DNA"/>
</dbReference>
<comment type="catalytic activity">
    <reaction evidence="8 9">
        <text>S-sulfanyl-L-cysteinyl-[protein] + uridine(34) in tRNA + AH2 + ATP = 2-thiouridine(34) in tRNA + L-cysteinyl-[protein] + A + AMP + diphosphate + H(+)</text>
        <dbReference type="Rhea" id="RHEA:47032"/>
        <dbReference type="Rhea" id="RHEA-COMP:10131"/>
        <dbReference type="Rhea" id="RHEA-COMP:11726"/>
        <dbReference type="Rhea" id="RHEA-COMP:11727"/>
        <dbReference type="Rhea" id="RHEA-COMP:11728"/>
        <dbReference type="ChEBI" id="CHEBI:13193"/>
        <dbReference type="ChEBI" id="CHEBI:15378"/>
        <dbReference type="ChEBI" id="CHEBI:17499"/>
        <dbReference type="ChEBI" id="CHEBI:29950"/>
        <dbReference type="ChEBI" id="CHEBI:30616"/>
        <dbReference type="ChEBI" id="CHEBI:33019"/>
        <dbReference type="ChEBI" id="CHEBI:61963"/>
        <dbReference type="ChEBI" id="CHEBI:65315"/>
        <dbReference type="ChEBI" id="CHEBI:87170"/>
        <dbReference type="ChEBI" id="CHEBI:456215"/>
        <dbReference type="EC" id="2.8.1.13"/>
    </reaction>
</comment>
<organism evidence="12 13">
    <name type="scientific">Sedimentibacter acidaminivorans</name>
    <dbReference type="NCBI Taxonomy" id="913099"/>
    <lineage>
        <taxon>Bacteria</taxon>
        <taxon>Bacillati</taxon>
        <taxon>Bacillota</taxon>
        <taxon>Tissierellia</taxon>
        <taxon>Sedimentibacter</taxon>
    </lineage>
</organism>
<dbReference type="Pfam" id="PF20258">
    <property type="entry name" value="tRNA_Me_trans_C"/>
    <property type="match status" value="1"/>
</dbReference>
<evidence type="ECO:0000256" key="6">
    <source>
        <dbReference type="ARBA" id="ARBA00022884"/>
    </source>
</evidence>
<evidence type="ECO:0000256" key="8">
    <source>
        <dbReference type="ARBA" id="ARBA00051542"/>
    </source>
</evidence>
<dbReference type="HAMAP" id="MF_00144">
    <property type="entry name" value="tRNA_thiouridyl_MnmA"/>
    <property type="match status" value="1"/>
</dbReference>
<dbReference type="InterPro" id="IPR046885">
    <property type="entry name" value="MnmA-like_C"/>
</dbReference>
<feature type="binding site" evidence="9">
    <location>
        <position position="36"/>
    </location>
    <ligand>
        <name>ATP</name>
        <dbReference type="ChEBI" id="CHEBI:30616"/>
    </ligand>
</feature>
<keyword evidence="5 9" id="KW-0067">ATP-binding</keyword>
<keyword evidence="2 9" id="KW-0808">Transferase</keyword>
<evidence type="ECO:0000256" key="4">
    <source>
        <dbReference type="ARBA" id="ARBA00022741"/>
    </source>
</evidence>
<feature type="domain" description="tRNA-specific 2-thiouridylase MnmA-like central" evidence="11">
    <location>
        <begin position="200"/>
        <end position="262"/>
    </location>
</feature>
<comment type="caution">
    <text evidence="9">Lacks conserved residue(s) required for the propagation of feature annotation.</text>
</comment>
<evidence type="ECO:0000259" key="11">
    <source>
        <dbReference type="Pfam" id="PF20259"/>
    </source>
</evidence>
<dbReference type="RefSeq" id="WP_209510785.1">
    <property type="nucleotide sequence ID" value="NZ_JAGGKS010000002.1"/>
</dbReference>
<dbReference type="SUPFAM" id="SSF52402">
    <property type="entry name" value="Adenine nucleotide alpha hydrolases-like"/>
    <property type="match status" value="1"/>
</dbReference>
<dbReference type="Gene3D" id="2.30.30.280">
    <property type="entry name" value="Adenine nucleotide alpha hydrolases-like domains"/>
    <property type="match status" value="1"/>
</dbReference>
<gene>
    <name evidence="9" type="primary">mnmA</name>
    <name evidence="12" type="ORF">J2Z76_000889</name>
</gene>
<dbReference type="Proteomes" id="UP001519342">
    <property type="component" value="Unassembled WGS sequence"/>
</dbReference>
<dbReference type="CDD" id="cd01998">
    <property type="entry name" value="MnmA_TRMU-like"/>
    <property type="match status" value="1"/>
</dbReference>
<reference evidence="12 13" key="1">
    <citation type="submission" date="2021-03" db="EMBL/GenBank/DDBJ databases">
        <title>Genomic Encyclopedia of Type Strains, Phase IV (KMG-IV): sequencing the most valuable type-strain genomes for metagenomic binning, comparative biology and taxonomic classification.</title>
        <authorList>
            <person name="Goeker M."/>
        </authorList>
    </citation>
    <scope>NUCLEOTIDE SEQUENCE [LARGE SCALE GENOMIC DNA]</scope>
    <source>
        <strain evidence="12 13">DSM 24004</strain>
    </source>
</reference>
<keyword evidence="13" id="KW-1185">Reference proteome</keyword>
<dbReference type="Gene3D" id="3.40.50.620">
    <property type="entry name" value="HUPs"/>
    <property type="match status" value="1"/>
</dbReference>
<feature type="site" description="Interaction with tRNA" evidence="9">
    <location>
        <position position="116"/>
    </location>
</feature>
<evidence type="ECO:0000259" key="10">
    <source>
        <dbReference type="Pfam" id="PF20258"/>
    </source>
</evidence>
<evidence type="ECO:0000313" key="12">
    <source>
        <dbReference type="EMBL" id="MBP1925032.1"/>
    </source>
</evidence>
<feature type="region of interest" description="Interaction with tRNA" evidence="9">
    <location>
        <begin position="139"/>
        <end position="141"/>
    </location>
</feature>
<dbReference type="InterPro" id="IPR046884">
    <property type="entry name" value="MnmA-like_central"/>
</dbReference>
<comment type="function">
    <text evidence="9">Catalyzes the 2-thiolation of uridine at the wobble position (U34) of tRNA, leading to the formation of s(2)U34.</text>
</comment>
<comment type="subcellular location">
    <subcellularLocation>
        <location evidence="9">Cytoplasm</location>
    </subcellularLocation>
</comment>
<comment type="similarity">
    <text evidence="9">Belongs to the MnmA/TRMU family.</text>
</comment>
<keyword evidence="6 9" id="KW-0694">RNA-binding</keyword>
<dbReference type="InterPro" id="IPR004506">
    <property type="entry name" value="MnmA-like"/>
</dbReference>
<evidence type="ECO:0000256" key="2">
    <source>
        <dbReference type="ARBA" id="ARBA00022679"/>
    </source>
</evidence>
<keyword evidence="9" id="KW-0963">Cytoplasm</keyword>
<dbReference type="Gene3D" id="2.40.30.10">
    <property type="entry name" value="Translation factors"/>
    <property type="match status" value="1"/>
</dbReference>
<keyword evidence="3 9" id="KW-0819">tRNA processing</keyword>
<feature type="binding site" evidence="9">
    <location>
        <position position="115"/>
    </location>
    <ligand>
        <name>ATP</name>
        <dbReference type="ChEBI" id="CHEBI:30616"/>
    </ligand>
</feature>
<feature type="site" description="Interaction with tRNA" evidence="9">
    <location>
        <position position="330"/>
    </location>
</feature>
<feature type="active site" description="Cysteine persulfide intermediate" evidence="9">
    <location>
        <position position="190"/>
    </location>
</feature>
<sequence>MINSKRVAVALSGGVDSGAVAYILKEQGYNVFGITMKLFDEFDVSSSQYVAKMLNIEHYIVDFKEYFENEVIDKFVGEYLEGKTPNPCIMCNIKVKYGLMIEKAKELGADFMAFGHYANIKYDEKDLKFHLYKSDIEKKDQSYFLYHLNQEQLSSVLLPLNGYKNKNEVRELVKKIIPETSGKKDSQDICFITNMSHGKFIKKRCGLINTEGNFVDLDGNFIGKHTGIYNYTIGQKRGLGINNNNSLFVLKINNKTNEIVLGDEKHLYKDEIIVENITYIDENNKRLQSIDCEVKLCQWGYYLKCIVINKGCSKAVVRFEKPERAPAPGQSAVFYIGDEVLGGGIIV</sequence>
<evidence type="ECO:0000256" key="3">
    <source>
        <dbReference type="ARBA" id="ARBA00022694"/>
    </source>
</evidence>
<evidence type="ECO:0000256" key="9">
    <source>
        <dbReference type="HAMAP-Rule" id="MF_00144"/>
    </source>
</evidence>
<feature type="binding site" evidence="9">
    <location>
        <begin position="10"/>
        <end position="17"/>
    </location>
    <ligand>
        <name>ATP</name>
        <dbReference type="ChEBI" id="CHEBI:30616"/>
    </ligand>
</feature>
<dbReference type="Pfam" id="PF03054">
    <property type="entry name" value="tRNA_Me_trans"/>
    <property type="match status" value="1"/>
</dbReference>
<evidence type="ECO:0000256" key="7">
    <source>
        <dbReference type="ARBA" id="ARBA00023157"/>
    </source>
</evidence>
<keyword evidence="1 9" id="KW-0820">tRNA-binding</keyword>
<dbReference type="InterPro" id="IPR023382">
    <property type="entry name" value="MnmA-like_central_sf"/>
</dbReference>
<dbReference type="NCBIfam" id="TIGR00420">
    <property type="entry name" value="trmU"/>
    <property type="match status" value="1"/>
</dbReference>
<dbReference type="Pfam" id="PF20259">
    <property type="entry name" value="tRNA_Me_trans_M"/>
    <property type="match status" value="1"/>
</dbReference>
<comment type="caution">
    <text evidence="12">The sequence shown here is derived from an EMBL/GenBank/DDBJ whole genome shotgun (WGS) entry which is preliminary data.</text>
</comment>
<feature type="active site" description="Nucleophile" evidence="9">
    <location>
        <position position="91"/>
    </location>
</feature>
<feature type="domain" description="tRNA-specific 2-thiouridylase MnmA-like C-terminal" evidence="10">
    <location>
        <begin position="270"/>
        <end position="346"/>
    </location>
</feature>
<name>A0ABS4GBX9_9FIRM</name>
<evidence type="ECO:0000256" key="1">
    <source>
        <dbReference type="ARBA" id="ARBA00022555"/>
    </source>
</evidence>
<protein>
    <recommendedName>
        <fullName evidence="9">tRNA-specific 2-thiouridylase MnmA</fullName>
        <ecNumber evidence="9">2.8.1.13</ecNumber>
    </recommendedName>
</protein>
<dbReference type="PANTHER" id="PTHR11933">
    <property type="entry name" value="TRNA 5-METHYLAMINOMETHYL-2-THIOURIDYLATE -METHYLTRANSFERASE"/>
    <property type="match status" value="1"/>
</dbReference>
<evidence type="ECO:0000256" key="5">
    <source>
        <dbReference type="ARBA" id="ARBA00022840"/>
    </source>
</evidence>
<dbReference type="GO" id="GO:0016740">
    <property type="term" value="F:transferase activity"/>
    <property type="evidence" value="ECO:0007669"/>
    <property type="project" value="UniProtKB-KW"/>
</dbReference>